<organism evidence="2 3">
    <name type="scientific">Araneus ventricosus</name>
    <name type="common">Orbweaver spider</name>
    <name type="synonym">Epeira ventricosa</name>
    <dbReference type="NCBI Taxonomy" id="182803"/>
    <lineage>
        <taxon>Eukaryota</taxon>
        <taxon>Metazoa</taxon>
        <taxon>Ecdysozoa</taxon>
        <taxon>Arthropoda</taxon>
        <taxon>Chelicerata</taxon>
        <taxon>Arachnida</taxon>
        <taxon>Araneae</taxon>
        <taxon>Araneomorphae</taxon>
        <taxon>Entelegynae</taxon>
        <taxon>Araneoidea</taxon>
        <taxon>Araneidae</taxon>
        <taxon>Araneus</taxon>
    </lineage>
</organism>
<reference evidence="2 3" key="1">
    <citation type="journal article" date="2019" name="Sci. Rep.">
        <title>Orb-weaving spider Araneus ventricosus genome elucidates the spidroin gene catalogue.</title>
        <authorList>
            <person name="Kono N."/>
            <person name="Nakamura H."/>
            <person name="Ohtoshi R."/>
            <person name="Moran D.A.P."/>
            <person name="Shinohara A."/>
            <person name="Yoshida Y."/>
            <person name="Fujiwara M."/>
            <person name="Mori M."/>
            <person name="Tomita M."/>
            <person name="Arakawa K."/>
        </authorList>
    </citation>
    <scope>NUCLEOTIDE SEQUENCE [LARGE SCALE GENOMIC DNA]</scope>
</reference>
<dbReference type="AlphaFoldDB" id="A0A4Y2B529"/>
<feature type="region of interest" description="Disordered" evidence="1">
    <location>
        <begin position="1"/>
        <end position="52"/>
    </location>
</feature>
<feature type="compositionally biased region" description="Polar residues" evidence="1">
    <location>
        <begin position="1"/>
        <end position="13"/>
    </location>
</feature>
<accession>A0A4Y2B529</accession>
<evidence type="ECO:0000313" key="3">
    <source>
        <dbReference type="Proteomes" id="UP000499080"/>
    </source>
</evidence>
<evidence type="ECO:0000313" key="2">
    <source>
        <dbReference type="EMBL" id="GBL87461.1"/>
    </source>
</evidence>
<name>A0A4Y2B529_ARAVE</name>
<protein>
    <submittedName>
        <fullName evidence="2">Uncharacterized protein</fullName>
    </submittedName>
</protein>
<gene>
    <name evidence="2" type="ORF">AVEN_118393_1</name>
</gene>
<feature type="compositionally biased region" description="Polar residues" evidence="1">
    <location>
        <begin position="38"/>
        <end position="52"/>
    </location>
</feature>
<keyword evidence="3" id="KW-1185">Reference proteome</keyword>
<proteinExistence type="predicted"/>
<dbReference type="EMBL" id="BGPR01000053">
    <property type="protein sequence ID" value="GBL87461.1"/>
    <property type="molecule type" value="Genomic_DNA"/>
</dbReference>
<sequence>MQLNDSRCNSSSAEAGVLVDITGHGQTPPARDTHSHQQRANPSHYCTHQGSETPLNFPAAFHPRLEVFPSETKKSKTKGVRNGPQIQFFRNWKRVVDFRSTEEFTMLAT</sequence>
<evidence type="ECO:0000256" key="1">
    <source>
        <dbReference type="SAM" id="MobiDB-lite"/>
    </source>
</evidence>
<comment type="caution">
    <text evidence="2">The sequence shown here is derived from an EMBL/GenBank/DDBJ whole genome shotgun (WGS) entry which is preliminary data.</text>
</comment>
<dbReference type="Proteomes" id="UP000499080">
    <property type="component" value="Unassembled WGS sequence"/>
</dbReference>